<accession>A0A433T5A1</accession>
<feature type="region of interest" description="Disordered" evidence="1">
    <location>
        <begin position="1"/>
        <end position="73"/>
    </location>
</feature>
<dbReference type="AlphaFoldDB" id="A0A433T5A1"/>
<feature type="non-terminal residue" evidence="2">
    <location>
        <position position="1"/>
    </location>
</feature>
<dbReference type="EMBL" id="RQTK01000643">
    <property type="protein sequence ID" value="RUS76696.1"/>
    <property type="molecule type" value="Genomic_DNA"/>
</dbReference>
<dbReference type="Proteomes" id="UP000271974">
    <property type="component" value="Unassembled WGS sequence"/>
</dbReference>
<protein>
    <submittedName>
        <fullName evidence="2">Uncharacterized protein</fullName>
    </submittedName>
</protein>
<feature type="region of interest" description="Disordered" evidence="1">
    <location>
        <begin position="259"/>
        <end position="282"/>
    </location>
</feature>
<evidence type="ECO:0000313" key="3">
    <source>
        <dbReference type="Proteomes" id="UP000271974"/>
    </source>
</evidence>
<sequence length="282" mass="31142">ENTPQETPRSQPHQVSPGSVNRLPSCLSVPRLCRPETSHSSPASSHLSQGRSPCSRPDTSYVKPHPYHHSDEIHPSSELLSHMTGTDMLGRTELLTYTGKPSLSPVPPHSYSHPSPPLTMQLQVSVSQYPTFDERKSMDPPDVTCNMYPAHQNRICPSHGGVSPFSANHFRRSLDTIHNPSLASPTLQPETRINGEVKSKISPANHSRFITNGSYLPRINFGPNLRDHHNGLSTEFDTAYPASDVQVMDLSCPIKLESYASAREQEEPEDLSMKPKQAQGVS</sequence>
<gene>
    <name evidence="2" type="ORF">EGW08_015551</name>
</gene>
<proteinExistence type="predicted"/>
<name>A0A433T5A1_ELYCH</name>
<reference evidence="2 3" key="1">
    <citation type="submission" date="2019-01" db="EMBL/GenBank/DDBJ databases">
        <title>A draft genome assembly of the solar-powered sea slug Elysia chlorotica.</title>
        <authorList>
            <person name="Cai H."/>
            <person name="Li Q."/>
            <person name="Fang X."/>
            <person name="Li J."/>
            <person name="Curtis N.E."/>
            <person name="Altenburger A."/>
            <person name="Shibata T."/>
            <person name="Feng M."/>
            <person name="Maeda T."/>
            <person name="Schwartz J.A."/>
            <person name="Shigenobu S."/>
            <person name="Lundholm N."/>
            <person name="Nishiyama T."/>
            <person name="Yang H."/>
            <person name="Hasebe M."/>
            <person name="Li S."/>
            <person name="Pierce S.K."/>
            <person name="Wang J."/>
        </authorList>
    </citation>
    <scope>NUCLEOTIDE SEQUENCE [LARGE SCALE GENOMIC DNA]</scope>
    <source>
        <strain evidence="2">EC2010</strain>
        <tissue evidence="2">Whole organism of an adult</tissue>
    </source>
</reference>
<comment type="caution">
    <text evidence="2">The sequence shown here is derived from an EMBL/GenBank/DDBJ whole genome shotgun (WGS) entry which is preliminary data.</text>
</comment>
<feature type="compositionally biased region" description="Low complexity" evidence="1">
    <location>
        <begin position="38"/>
        <end position="48"/>
    </location>
</feature>
<evidence type="ECO:0000313" key="2">
    <source>
        <dbReference type="EMBL" id="RUS76696.1"/>
    </source>
</evidence>
<feature type="compositionally biased region" description="Polar residues" evidence="1">
    <location>
        <begin position="1"/>
        <end position="19"/>
    </location>
</feature>
<keyword evidence="3" id="KW-1185">Reference proteome</keyword>
<organism evidence="2 3">
    <name type="scientific">Elysia chlorotica</name>
    <name type="common">Eastern emerald elysia</name>
    <name type="synonym">Sea slug</name>
    <dbReference type="NCBI Taxonomy" id="188477"/>
    <lineage>
        <taxon>Eukaryota</taxon>
        <taxon>Metazoa</taxon>
        <taxon>Spiralia</taxon>
        <taxon>Lophotrochozoa</taxon>
        <taxon>Mollusca</taxon>
        <taxon>Gastropoda</taxon>
        <taxon>Heterobranchia</taxon>
        <taxon>Euthyneura</taxon>
        <taxon>Panpulmonata</taxon>
        <taxon>Sacoglossa</taxon>
        <taxon>Placobranchoidea</taxon>
        <taxon>Plakobranchidae</taxon>
        <taxon>Elysia</taxon>
    </lineage>
</organism>
<evidence type="ECO:0000256" key="1">
    <source>
        <dbReference type="SAM" id="MobiDB-lite"/>
    </source>
</evidence>